<feature type="domain" description="AAA+ ATPase" evidence="1">
    <location>
        <begin position="185"/>
        <end position="319"/>
    </location>
</feature>
<evidence type="ECO:0000259" key="1">
    <source>
        <dbReference type="SMART" id="SM00382"/>
    </source>
</evidence>
<sequence>MSYEQRVMRRAIDRLEAARARRAADLEVRRVKLYARLPRLSEIDRQLRQTVAEIVSASLRSGTDPAPAIAVIRDNNMSLQRERSSLLASVGFSEHYLDETPLCSKCGDTGWQGTVMCDCLKVLCTQEQIRELSKLLDLGDQSFDSFQLDYYSASPWPGWEVSPRDNMEVVYDLCLNYALKFGRFFINNLLLTGGPGLGKTFLSACIARAVSENGFSVVYDTAGNVFSCFEEKKFSRDLNSIQEAEDGTRRYLNCDLLILDDLGSELTTPFVQSALYQLINTRLMRQLRTVISTNLTVDQICQRYTPQVSSRLQGEYRALPFFGEDIRLLRKRRL</sequence>
<evidence type="ECO:0000313" key="2">
    <source>
        <dbReference type="EMBL" id="MPM10111.1"/>
    </source>
</evidence>
<dbReference type="NCBIfam" id="NF005304">
    <property type="entry name" value="PRK06835.1"/>
    <property type="match status" value="1"/>
</dbReference>
<dbReference type="SUPFAM" id="SSF52540">
    <property type="entry name" value="P-loop containing nucleoside triphosphate hydrolases"/>
    <property type="match status" value="1"/>
</dbReference>
<name>A0A644X2K1_9ZZZZ</name>
<dbReference type="GO" id="GO:0006260">
    <property type="term" value="P:DNA replication"/>
    <property type="evidence" value="ECO:0007669"/>
    <property type="project" value="TreeGrafter"/>
</dbReference>
<gene>
    <name evidence="2" type="ORF">SDC9_56435</name>
</gene>
<proteinExistence type="predicted"/>
<dbReference type="PANTHER" id="PTHR30050">
    <property type="entry name" value="CHROMOSOMAL REPLICATION INITIATOR PROTEIN DNAA"/>
    <property type="match status" value="1"/>
</dbReference>
<dbReference type="InterPro" id="IPR003593">
    <property type="entry name" value="AAA+_ATPase"/>
</dbReference>
<protein>
    <recommendedName>
        <fullName evidence="1">AAA+ ATPase domain-containing protein</fullName>
    </recommendedName>
</protein>
<dbReference type="AlphaFoldDB" id="A0A644X2K1"/>
<dbReference type="Gene3D" id="3.40.50.300">
    <property type="entry name" value="P-loop containing nucleotide triphosphate hydrolases"/>
    <property type="match status" value="1"/>
</dbReference>
<reference evidence="2" key="1">
    <citation type="submission" date="2019-08" db="EMBL/GenBank/DDBJ databases">
        <authorList>
            <person name="Kucharzyk K."/>
            <person name="Murdoch R.W."/>
            <person name="Higgins S."/>
            <person name="Loffler F."/>
        </authorList>
    </citation>
    <scope>NUCLEOTIDE SEQUENCE</scope>
</reference>
<dbReference type="EMBL" id="VSSQ01001652">
    <property type="protein sequence ID" value="MPM10111.1"/>
    <property type="molecule type" value="Genomic_DNA"/>
</dbReference>
<dbReference type="InterPro" id="IPR027417">
    <property type="entry name" value="P-loop_NTPase"/>
</dbReference>
<dbReference type="InterPro" id="IPR002611">
    <property type="entry name" value="IstB_ATP-bd"/>
</dbReference>
<accession>A0A644X2K1</accession>
<dbReference type="Pfam" id="PF01695">
    <property type="entry name" value="IstB_IS21"/>
    <property type="match status" value="1"/>
</dbReference>
<dbReference type="PANTHER" id="PTHR30050:SF4">
    <property type="entry name" value="ATP-BINDING PROTEIN RV3427C IN INSERTION SEQUENCE-RELATED"/>
    <property type="match status" value="1"/>
</dbReference>
<dbReference type="GO" id="GO:0005524">
    <property type="term" value="F:ATP binding"/>
    <property type="evidence" value="ECO:0007669"/>
    <property type="project" value="InterPro"/>
</dbReference>
<organism evidence="2">
    <name type="scientific">bioreactor metagenome</name>
    <dbReference type="NCBI Taxonomy" id="1076179"/>
    <lineage>
        <taxon>unclassified sequences</taxon>
        <taxon>metagenomes</taxon>
        <taxon>ecological metagenomes</taxon>
    </lineage>
</organism>
<dbReference type="SMART" id="SM00382">
    <property type="entry name" value="AAA"/>
    <property type="match status" value="1"/>
</dbReference>
<comment type="caution">
    <text evidence="2">The sequence shown here is derived from an EMBL/GenBank/DDBJ whole genome shotgun (WGS) entry which is preliminary data.</text>
</comment>